<dbReference type="EMBL" id="JACCFY010000001">
    <property type="protein sequence ID" value="NYJ78673.1"/>
    <property type="molecule type" value="Genomic_DNA"/>
</dbReference>
<evidence type="ECO:0000256" key="9">
    <source>
        <dbReference type="SAM" id="MobiDB-lite"/>
    </source>
</evidence>
<feature type="compositionally biased region" description="Low complexity" evidence="9">
    <location>
        <begin position="12"/>
        <end position="21"/>
    </location>
</feature>
<feature type="transmembrane region" description="Helical" evidence="10">
    <location>
        <begin position="108"/>
        <end position="129"/>
    </location>
</feature>
<accession>A0A7Z0GPG1</accession>
<evidence type="ECO:0000256" key="4">
    <source>
        <dbReference type="ARBA" id="ARBA00022475"/>
    </source>
</evidence>
<evidence type="ECO:0000313" key="11">
    <source>
        <dbReference type="EMBL" id="NYJ78673.1"/>
    </source>
</evidence>
<feature type="transmembrane region" description="Helical" evidence="10">
    <location>
        <begin position="31"/>
        <end position="54"/>
    </location>
</feature>
<dbReference type="PIRSF" id="PIRSF016661">
    <property type="entry name" value="BioY"/>
    <property type="match status" value="1"/>
</dbReference>
<evidence type="ECO:0000256" key="1">
    <source>
        <dbReference type="ARBA" id="ARBA00004651"/>
    </source>
</evidence>
<evidence type="ECO:0000256" key="2">
    <source>
        <dbReference type="ARBA" id="ARBA00010692"/>
    </source>
</evidence>
<dbReference type="AlphaFoldDB" id="A0A7Z0GPG1"/>
<keyword evidence="6 10" id="KW-1133">Transmembrane helix</keyword>
<evidence type="ECO:0000313" key="12">
    <source>
        <dbReference type="Proteomes" id="UP000535437"/>
    </source>
</evidence>
<sequence>METLDHTATGGRTSAPRATAPTASARNLAQIAMFAGLIAVLGLPGAIPVMGMAVPVTAQTLGVMLAGAILGPWRGAAAVIVFNTVVAMGLPLLAGGRGGLGVFFGPSAGYLVGWVVGAAVIGLMVHGLRRTGRTRPTWPRVLLGCLLGGIVAIYALGIPVQALVTGLGLQETALLAAAFLPGDLLKVLLATLVTLSLRRAYPQAFDR</sequence>
<dbReference type="Gene3D" id="1.10.1760.20">
    <property type="match status" value="1"/>
</dbReference>
<keyword evidence="12" id="KW-1185">Reference proteome</keyword>
<dbReference type="PANTHER" id="PTHR34295:SF4">
    <property type="entry name" value="BIOTIN TRANSPORTER BIOY-RELATED"/>
    <property type="match status" value="1"/>
</dbReference>
<evidence type="ECO:0000256" key="8">
    <source>
        <dbReference type="PIRNR" id="PIRNR016661"/>
    </source>
</evidence>
<proteinExistence type="inferred from homology"/>
<dbReference type="Proteomes" id="UP000535437">
    <property type="component" value="Unassembled WGS sequence"/>
</dbReference>
<dbReference type="Pfam" id="PF02632">
    <property type="entry name" value="BioY"/>
    <property type="match status" value="1"/>
</dbReference>
<feature type="region of interest" description="Disordered" evidence="9">
    <location>
        <begin position="1"/>
        <end position="21"/>
    </location>
</feature>
<evidence type="ECO:0000256" key="10">
    <source>
        <dbReference type="SAM" id="Phobius"/>
    </source>
</evidence>
<comment type="similarity">
    <text evidence="2 8">Belongs to the BioY family.</text>
</comment>
<keyword evidence="4 8" id="KW-1003">Cell membrane</keyword>
<comment type="subcellular location">
    <subcellularLocation>
        <location evidence="1 8">Cell membrane</location>
        <topology evidence="1 8">Multi-pass membrane protein</topology>
    </subcellularLocation>
</comment>
<feature type="transmembrane region" description="Helical" evidence="10">
    <location>
        <begin position="174"/>
        <end position="197"/>
    </location>
</feature>
<gene>
    <name evidence="11" type="ORF">HNR09_002084</name>
</gene>
<comment type="caution">
    <text evidence="11">The sequence shown here is derived from an EMBL/GenBank/DDBJ whole genome shotgun (WGS) entry which is preliminary data.</text>
</comment>
<dbReference type="InterPro" id="IPR003784">
    <property type="entry name" value="BioY"/>
</dbReference>
<dbReference type="RefSeq" id="WP_179541983.1">
    <property type="nucleotide sequence ID" value="NZ_BAAALL010000005.1"/>
</dbReference>
<evidence type="ECO:0000256" key="5">
    <source>
        <dbReference type="ARBA" id="ARBA00022692"/>
    </source>
</evidence>
<evidence type="ECO:0000256" key="7">
    <source>
        <dbReference type="ARBA" id="ARBA00023136"/>
    </source>
</evidence>
<evidence type="ECO:0000256" key="6">
    <source>
        <dbReference type="ARBA" id="ARBA00022989"/>
    </source>
</evidence>
<keyword evidence="3 8" id="KW-0813">Transport</keyword>
<evidence type="ECO:0000256" key="3">
    <source>
        <dbReference type="ARBA" id="ARBA00022448"/>
    </source>
</evidence>
<protein>
    <recommendedName>
        <fullName evidence="8">Biotin transporter</fullName>
    </recommendedName>
</protein>
<reference evidence="11 12" key="1">
    <citation type="submission" date="2020-07" db="EMBL/GenBank/DDBJ databases">
        <title>Sequencing the genomes of 1000 actinobacteria strains.</title>
        <authorList>
            <person name="Klenk H.-P."/>
        </authorList>
    </citation>
    <scope>NUCLEOTIDE SEQUENCE [LARGE SCALE GENOMIC DNA]</scope>
    <source>
        <strain evidence="11 12">DSM 15475</strain>
    </source>
</reference>
<feature type="transmembrane region" description="Helical" evidence="10">
    <location>
        <begin position="141"/>
        <end position="162"/>
    </location>
</feature>
<dbReference type="GO" id="GO:0005886">
    <property type="term" value="C:plasma membrane"/>
    <property type="evidence" value="ECO:0007669"/>
    <property type="project" value="UniProtKB-SubCell"/>
</dbReference>
<dbReference type="PANTHER" id="PTHR34295">
    <property type="entry name" value="BIOTIN TRANSPORTER BIOY"/>
    <property type="match status" value="1"/>
</dbReference>
<keyword evidence="5 10" id="KW-0812">Transmembrane</keyword>
<feature type="transmembrane region" description="Helical" evidence="10">
    <location>
        <begin position="75"/>
        <end position="96"/>
    </location>
</feature>
<keyword evidence="7 8" id="KW-0472">Membrane</keyword>
<dbReference type="GO" id="GO:0015225">
    <property type="term" value="F:biotin transmembrane transporter activity"/>
    <property type="evidence" value="ECO:0007669"/>
    <property type="project" value="UniProtKB-UniRule"/>
</dbReference>
<organism evidence="11 12">
    <name type="scientific">Nesterenkonia xinjiangensis</name>
    <dbReference type="NCBI Taxonomy" id="225327"/>
    <lineage>
        <taxon>Bacteria</taxon>
        <taxon>Bacillati</taxon>
        <taxon>Actinomycetota</taxon>
        <taxon>Actinomycetes</taxon>
        <taxon>Micrococcales</taxon>
        <taxon>Micrococcaceae</taxon>
        <taxon>Nesterenkonia</taxon>
    </lineage>
</organism>
<name>A0A7Z0GPG1_9MICC</name>